<dbReference type="SMART" id="SM00382">
    <property type="entry name" value="AAA"/>
    <property type="match status" value="1"/>
</dbReference>
<dbReference type="SUPFAM" id="SSF55785">
    <property type="entry name" value="PYP-like sensor domain (PAS domain)"/>
    <property type="match status" value="1"/>
</dbReference>
<dbReference type="SUPFAM" id="SSF46689">
    <property type="entry name" value="Homeodomain-like"/>
    <property type="match status" value="1"/>
</dbReference>
<name>A0A1M5RW94_9BACT</name>
<dbReference type="InterPro" id="IPR000700">
    <property type="entry name" value="PAS-assoc_C"/>
</dbReference>
<organism evidence="9 10">
    <name type="scientific">Desulfofustis glycolicus DSM 9705</name>
    <dbReference type="NCBI Taxonomy" id="1121409"/>
    <lineage>
        <taxon>Bacteria</taxon>
        <taxon>Pseudomonadati</taxon>
        <taxon>Thermodesulfobacteriota</taxon>
        <taxon>Desulfobulbia</taxon>
        <taxon>Desulfobulbales</taxon>
        <taxon>Desulfocapsaceae</taxon>
        <taxon>Desulfofustis</taxon>
    </lineage>
</organism>
<evidence type="ECO:0000256" key="1">
    <source>
        <dbReference type="ARBA" id="ARBA00022741"/>
    </source>
</evidence>
<dbReference type="InterPro" id="IPR002197">
    <property type="entry name" value="HTH_Fis"/>
</dbReference>
<dbReference type="NCBIfam" id="TIGR00229">
    <property type="entry name" value="sensory_box"/>
    <property type="match status" value="1"/>
</dbReference>
<feature type="domain" description="PAS" evidence="7">
    <location>
        <begin position="25"/>
        <end position="71"/>
    </location>
</feature>
<dbReference type="PROSITE" id="PS00688">
    <property type="entry name" value="SIGMA54_INTERACT_3"/>
    <property type="match status" value="1"/>
</dbReference>
<dbReference type="Pfam" id="PF02954">
    <property type="entry name" value="HTH_8"/>
    <property type="match status" value="1"/>
</dbReference>
<dbReference type="InterPro" id="IPR035965">
    <property type="entry name" value="PAS-like_dom_sf"/>
</dbReference>
<protein>
    <submittedName>
        <fullName evidence="9">PAS domain S-box-containing protein</fullName>
    </submittedName>
</protein>
<evidence type="ECO:0000313" key="9">
    <source>
        <dbReference type="EMBL" id="SHH30597.1"/>
    </source>
</evidence>
<evidence type="ECO:0000313" key="10">
    <source>
        <dbReference type="Proteomes" id="UP000184139"/>
    </source>
</evidence>
<dbReference type="PROSITE" id="PS50112">
    <property type="entry name" value="PAS"/>
    <property type="match status" value="1"/>
</dbReference>
<keyword evidence="4" id="KW-0238">DNA-binding</keyword>
<evidence type="ECO:0000259" key="8">
    <source>
        <dbReference type="PROSITE" id="PS50113"/>
    </source>
</evidence>
<dbReference type="SMART" id="SM00091">
    <property type="entry name" value="PAS"/>
    <property type="match status" value="1"/>
</dbReference>
<keyword evidence="2" id="KW-0067">ATP-binding</keyword>
<dbReference type="InterPro" id="IPR002078">
    <property type="entry name" value="Sigma_54_int"/>
</dbReference>
<dbReference type="PANTHER" id="PTHR32071">
    <property type="entry name" value="TRANSCRIPTIONAL REGULATORY PROTEIN"/>
    <property type="match status" value="1"/>
</dbReference>
<feature type="domain" description="PAC" evidence="8">
    <location>
        <begin position="101"/>
        <end position="153"/>
    </location>
</feature>
<dbReference type="Gene3D" id="3.30.450.20">
    <property type="entry name" value="PAS domain"/>
    <property type="match status" value="1"/>
</dbReference>
<dbReference type="InterPro" id="IPR025944">
    <property type="entry name" value="Sigma_54_int_dom_CS"/>
</dbReference>
<dbReference type="InterPro" id="IPR003593">
    <property type="entry name" value="AAA+_ATPase"/>
</dbReference>
<dbReference type="GO" id="GO:0005524">
    <property type="term" value="F:ATP binding"/>
    <property type="evidence" value="ECO:0007669"/>
    <property type="project" value="UniProtKB-KW"/>
</dbReference>
<dbReference type="Pfam" id="PF25601">
    <property type="entry name" value="AAA_lid_14"/>
    <property type="match status" value="1"/>
</dbReference>
<dbReference type="Gene3D" id="1.10.10.60">
    <property type="entry name" value="Homeodomain-like"/>
    <property type="match status" value="1"/>
</dbReference>
<dbReference type="Gene3D" id="3.40.50.300">
    <property type="entry name" value="P-loop containing nucleotide triphosphate hydrolases"/>
    <property type="match status" value="1"/>
</dbReference>
<dbReference type="EMBL" id="FQXS01000001">
    <property type="protein sequence ID" value="SHH30597.1"/>
    <property type="molecule type" value="Genomic_DNA"/>
</dbReference>
<dbReference type="InterPro" id="IPR009057">
    <property type="entry name" value="Homeodomain-like_sf"/>
</dbReference>
<dbReference type="GO" id="GO:0043565">
    <property type="term" value="F:sequence-specific DNA binding"/>
    <property type="evidence" value="ECO:0007669"/>
    <property type="project" value="InterPro"/>
</dbReference>
<feature type="domain" description="Sigma-54 factor interaction" evidence="6">
    <location>
        <begin position="167"/>
        <end position="396"/>
    </location>
</feature>
<dbReference type="InterPro" id="IPR027417">
    <property type="entry name" value="P-loop_NTPase"/>
</dbReference>
<evidence type="ECO:0000256" key="2">
    <source>
        <dbReference type="ARBA" id="ARBA00022840"/>
    </source>
</evidence>
<evidence type="ECO:0000256" key="4">
    <source>
        <dbReference type="ARBA" id="ARBA00023125"/>
    </source>
</evidence>
<dbReference type="GO" id="GO:0006355">
    <property type="term" value="P:regulation of DNA-templated transcription"/>
    <property type="evidence" value="ECO:0007669"/>
    <property type="project" value="InterPro"/>
</dbReference>
<sequence>MQPLGCATLSVITDDMDVAQLNSLDQRFVGRIIDSMADGVFTMDEQGRITSWNRSMERISGYSAAEAVGRTCAILSCSRCFGTSCPADIRRCRIFERDSAEAKECQVRHKLGHDVPVIKNASVVRDDNGRILGIVETITDLTELSRVRRRAEEAALRLGEVHRLDNIIGKSPAMRGVFRSIEAAAASEATVAIRGESGTGKELVAGAIHFRSPRGRQPIVTVNCSALSETLLESELFGHVKGAYTGALRDRIGRFEEAAGGTVFLDEIGDLSPLIQVKLLRVLQEREIERVGESRRRSIDIRIITATHRDLAALVREGRFREDLYYRLKVFPIVIPPLRERREDIPLLISHFIDAFNRKTGKHIVDVAPAVMRLFLDHDWPGNVRELEHAIEHAFVLCGRDRIDVDDLPVELRHGPPPPTTLRGSTGPASSGRPLLTRVVLIELLDSCGWNKAEVARRVGLSRTAIWKYMKKWNIPLQRHETTTS</sequence>
<dbReference type="FunFam" id="3.40.50.300:FF:000006">
    <property type="entry name" value="DNA-binding transcriptional regulator NtrC"/>
    <property type="match status" value="1"/>
</dbReference>
<evidence type="ECO:0000259" key="6">
    <source>
        <dbReference type="PROSITE" id="PS50045"/>
    </source>
</evidence>
<proteinExistence type="predicted"/>
<dbReference type="Proteomes" id="UP000184139">
    <property type="component" value="Unassembled WGS sequence"/>
</dbReference>
<gene>
    <name evidence="9" type="ORF">SAMN02745124_00034</name>
</gene>
<reference evidence="9 10" key="1">
    <citation type="submission" date="2016-11" db="EMBL/GenBank/DDBJ databases">
        <authorList>
            <person name="Jaros S."/>
            <person name="Januszkiewicz K."/>
            <person name="Wedrychowicz H."/>
        </authorList>
    </citation>
    <scope>NUCLEOTIDE SEQUENCE [LARGE SCALE GENOMIC DNA]</scope>
    <source>
        <strain evidence="9 10">DSM 9705</strain>
    </source>
</reference>
<dbReference type="CDD" id="cd00130">
    <property type="entry name" value="PAS"/>
    <property type="match status" value="1"/>
</dbReference>
<keyword evidence="5" id="KW-0804">Transcription</keyword>
<keyword evidence="3" id="KW-0805">Transcription regulation</keyword>
<evidence type="ECO:0000259" key="7">
    <source>
        <dbReference type="PROSITE" id="PS50112"/>
    </source>
</evidence>
<dbReference type="PANTHER" id="PTHR32071:SF122">
    <property type="entry name" value="SIGMA FACTOR"/>
    <property type="match status" value="1"/>
</dbReference>
<dbReference type="PROSITE" id="PS50045">
    <property type="entry name" value="SIGMA54_INTERACT_4"/>
    <property type="match status" value="1"/>
</dbReference>
<dbReference type="Pfam" id="PF13426">
    <property type="entry name" value="PAS_9"/>
    <property type="match status" value="1"/>
</dbReference>
<dbReference type="InterPro" id="IPR000014">
    <property type="entry name" value="PAS"/>
</dbReference>
<evidence type="ECO:0000256" key="3">
    <source>
        <dbReference type="ARBA" id="ARBA00023015"/>
    </source>
</evidence>
<dbReference type="SUPFAM" id="SSF52540">
    <property type="entry name" value="P-loop containing nucleoside triphosphate hydrolases"/>
    <property type="match status" value="1"/>
</dbReference>
<dbReference type="STRING" id="1121409.SAMN02745124_00034"/>
<evidence type="ECO:0000256" key="5">
    <source>
        <dbReference type="ARBA" id="ARBA00023163"/>
    </source>
</evidence>
<dbReference type="Pfam" id="PF00158">
    <property type="entry name" value="Sigma54_activat"/>
    <property type="match status" value="1"/>
</dbReference>
<dbReference type="InterPro" id="IPR025943">
    <property type="entry name" value="Sigma_54_int_dom_ATP-bd_2"/>
</dbReference>
<dbReference type="InterPro" id="IPR058031">
    <property type="entry name" value="AAA_lid_NorR"/>
</dbReference>
<keyword evidence="10" id="KW-1185">Reference proteome</keyword>
<dbReference type="AlphaFoldDB" id="A0A1M5RW94"/>
<keyword evidence="1" id="KW-0547">Nucleotide-binding</keyword>
<dbReference type="Gene3D" id="1.10.8.60">
    <property type="match status" value="1"/>
</dbReference>
<accession>A0A1M5RW94</accession>
<dbReference type="CDD" id="cd00009">
    <property type="entry name" value="AAA"/>
    <property type="match status" value="1"/>
</dbReference>
<dbReference type="PROSITE" id="PS00676">
    <property type="entry name" value="SIGMA54_INTERACT_2"/>
    <property type="match status" value="1"/>
</dbReference>
<dbReference type="PROSITE" id="PS50113">
    <property type="entry name" value="PAC"/>
    <property type="match status" value="1"/>
</dbReference>